<evidence type="ECO:0000256" key="1">
    <source>
        <dbReference type="SAM" id="MobiDB-lite"/>
    </source>
</evidence>
<feature type="region of interest" description="Disordered" evidence="1">
    <location>
        <begin position="1"/>
        <end position="36"/>
    </location>
</feature>
<name>A0A9N9L739_9HELO</name>
<organism evidence="2 3">
    <name type="scientific">Hymenoscyphus fraxineus</name>
    <dbReference type="NCBI Taxonomy" id="746836"/>
    <lineage>
        <taxon>Eukaryota</taxon>
        <taxon>Fungi</taxon>
        <taxon>Dikarya</taxon>
        <taxon>Ascomycota</taxon>
        <taxon>Pezizomycotina</taxon>
        <taxon>Leotiomycetes</taxon>
        <taxon>Helotiales</taxon>
        <taxon>Helotiaceae</taxon>
        <taxon>Hymenoscyphus</taxon>
    </lineage>
</organism>
<dbReference type="AlphaFoldDB" id="A0A9N9L739"/>
<evidence type="ECO:0000313" key="2">
    <source>
        <dbReference type="EMBL" id="CAG8958742.1"/>
    </source>
</evidence>
<evidence type="ECO:0000313" key="3">
    <source>
        <dbReference type="Proteomes" id="UP000696280"/>
    </source>
</evidence>
<reference evidence="2" key="1">
    <citation type="submission" date="2021-07" db="EMBL/GenBank/DDBJ databases">
        <authorList>
            <person name="Durling M."/>
        </authorList>
    </citation>
    <scope>NUCLEOTIDE SEQUENCE</scope>
</reference>
<feature type="compositionally biased region" description="Pro residues" evidence="1">
    <location>
        <begin position="1"/>
        <end position="22"/>
    </location>
</feature>
<feature type="compositionally biased region" description="Polar residues" evidence="1">
    <location>
        <begin position="50"/>
        <end position="76"/>
    </location>
</feature>
<comment type="caution">
    <text evidence="2">The sequence shown here is derived from an EMBL/GenBank/DDBJ whole genome shotgun (WGS) entry which is preliminary data.</text>
</comment>
<dbReference type="Proteomes" id="UP000696280">
    <property type="component" value="Unassembled WGS sequence"/>
</dbReference>
<gene>
    <name evidence="2" type="ORF">HYFRA_00011585</name>
</gene>
<accession>A0A9N9L739</accession>
<protein>
    <submittedName>
        <fullName evidence="2">Uncharacterized protein</fullName>
    </submittedName>
</protein>
<feature type="region of interest" description="Disordered" evidence="1">
    <location>
        <begin position="50"/>
        <end position="96"/>
    </location>
</feature>
<keyword evidence="3" id="KW-1185">Reference proteome</keyword>
<sequence>MSCPESAPPHPPDPPSPSPSPSPGRSNDTVHHSTATEYCYLDTTRLNSIHSTTQSNHQSSVPAWARTTSTMASIGSPTGPPQLHFMNRPLATATAR</sequence>
<proteinExistence type="predicted"/>
<dbReference type="EMBL" id="CAJVRL010000084">
    <property type="protein sequence ID" value="CAG8958742.1"/>
    <property type="molecule type" value="Genomic_DNA"/>
</dbReference>